<reference evidence="1 2" key="1">
    <citation type="submission" date="2015-04" db="EMBL/GenBank/DDBJ databases">
        <title>Whole genome shotgun sequence of Flavihumibacter petaseus NBRC 106054.</title>
        <authorList>
            <person name="Miyazawa S."/>
            <person name="Hosoyama A."/>
            <person name="Hashimoto M."/>
            <person name="Noguchi M."/>
            <person name="Tsuchikane K."/>
            <person name="Ohji S."/>
            <person name="Yamazoe A."/>
            <person name="Ichikawa N."/>
            <person name="Kimura A."/>
            <person name="Fujita N."/>
        </authorList>
    </citation>
    <scope>NUCLEOTIDE SEQUENCE [LARGE SCALE GENOMIC DNA]</scope>
    <source>
        <strain evidence="1 2">NBRC 106054</strain>
    </source>
</reference>
<accession>A0A0E9N6R0</accession>
<proteinExistence type="predicted"/>
<evidence type="ECO:0000313" key="1">
    <source>
        <dbReference type="EMBL" id="GAO45381.1"/>
    </source>
</evidence>
<organism evidence="1 2">
    <name type="scientific">Flavihumibacter petaseus NBRC 106054</name>
    <dbReference type="NCBI Taxonomy" id="1220578"/>
    <lineage>
        <taxon>Bacteria</taxon>
        <taxon>Pseudomonadati</taxon>
        <taxon>Bacteroidota</taxon>
        <taxon>Chitinophagia</taxon>
        <taxon>Chitinophagales</taxon>
        <taxon>Chitinophagaceae</taxon>
        <taxon>Flavihumibacter</taxon>
    </lineage>
</organism>
<sequence length="187" mass="21262">MDINQPYCHLNYVMKDFEILLTEKFPEPEVPVKGQLVFLGSYDDISDECPELQKLTQLSYLKAKFFTGFRNAPFIPAIVGVSEDSQVFILTNPLFSDWYCTLIGEFAKIDAAGVDDAVLSEILYLIRETGTAMWKISRTKYHVGVGEIQWGVLDFEINGTLKIYTRSFHGLSGVMEKRRGRIAEMLS</sequence>
<dbReference type="Proteomes" id="UP000033121">
    <property type="component" value="Unassembled WGS sequence"/>
</dbReference>
<protein>
    <submittedName>
        <fullName evidence="1">Uncharacterized protein</fullName>
    </submittedName>
</protein>
<gene>
    <name evidence="1" type="ORF">FPE01S_05_00780</name>
</gene>
<dbReference type="AlphaFoldDB" id="A0A0E9N6R0"/>
<dbReference type="STRING" id="1220578.FPE01S_05_00780"/>
<comment type="caution">
    <text evidence="1">The sequence shown here is derived from an EMBL/GenBank/DDBJ whole genome shotgun (WGS) entry which is preliminary data.</text>
</comment>
<evidence type="ECO:0000313" key="2">
    <source>
        <dbReference type="Proteomes" id="UP000033121"/>
    </source>
</evidence>
<keyword evidence="2" id="KW-1185">Reference proteome</keyword>
<dbReference type="EMBL" id="BBWV01000005">
    <property type="protein sequence ID" value="GAO45381.1"/>
    <property type="molecule type" value="Genomic_DNA"/>
</dbReference>
<name>A0A0E9N6R0_9BACT</name>